<sequence length="186" mass="20882">MHRQLPKYSHSGWGWGWFWFGSGSGAAPEVARSHPPPRRLSSSVHHFRLPSPPLIWKVCMVWSLLSAIARFLRTTVSARWRHDACRVDTWAFCQSFSARAASAAGQLTNLRTLLTGTHLFIPCPVSIEPTHYPGQTGQKIPILRCIASGSQQVPNRLAWKLELDLDLELLRLTPSSTWSRGSSLCR</sequence>
<name>A0AAD9Y663_COLKA</name>
<dbReference type="EMBL" id="VYYT01000333">
    <property type="protein sequence ID" value="KAK2742020.1"/>
    <property type="molecule type" value="Genomic_DNA"/>
</dbReference>
<reference evidence="1" key="1">
    <citation type="submission" date="2023-02" db="EMBL/GenBank/DDBJ databases">
        <title>Colletotrichum kahawae CIFC_Que2 genome sequencing and assembly.</title>
        <authorList>
            <person name="Baroncelli R."/>
        </authorList>
    </citation>
    <scope>NUCLEOTIDE SEQUENCE</scope>
    <source>
        <strain evidence="1">CIFC_Que2</strain>
    </source>
</reference>
<protein>
    <submittedName>
        <fullName evidence="1">Uncharacterized protein</fullName>
    </submittedName>
</protein>
<dbReference type="AlphaFoldDB" id="A0AAD9Y663"/>
<evidence type="ECO:0000313" key="2">
    <source>
        <dbReference type="Proteomes" id="UP001281614"/>
    </source>
</evidence>
<accession>A0AAD9Y663</accession>
<keyword evidence="2" id="KW-1185">Reference proteome</keyword>
<comment type="caution">
    <text evidence="1">The sequence shown here is derived from an EMBL/GenBank/DDBJ whole genome shotgun (WGS) entry which is preliminary data.</text>
</comment>
<proteinExistence type="predicted"/>
<gene>
    <name evidence="1" type="ORF">CKAH01_01447</name>
</gene>
<evidence type="ECO:0000313" key="1">
    <source>
        <dbReference type="EMBL" id="KAK2742020.1"/>
    </source>
</evidence>
<dbReference type="Proteomes" id="UP001281614">
    <property type="component" value="Unassembled WGS sequence"/>
</dbReference>
<organism evidence="1 2">
    <name type="scientific">Colletotrichum kahawae</name>
    <name type="common">Coffee berry disease fungus</name>
    <dbReference type="NCBI Taxonomy" id="34407"/>
    <lineage>
        <taxon>Eukaryota</taxon>
        <taxon>Fungi</taxon>
        <taxon>Dikarya</taxon>
        <taxon>Ascomycota</taxon>
        <taxon>Pezizomycotina</taxon>
        <taxon>Sordariomycetes</taxon>
        <taxon>Hypocreomycetidae</taxon>
        <taxon>Glomerellales</taxon>
        <taxon>Glomerellaceae</taxon>
        <taxon>Colletotrichum</taxon>
        <taxon>Colletotrichum gloeosporioides species complex</taxon>
    </lineage>
</organism>